<sequence length="64" mass="8023">MSRKRNFYREFGNLICLPIPYRYIYWLAEMHYILMELKVILVQIINLNKYRHESYRKVQKVIVN</sequence>
<dbReference type="EMBL" id="LXQE01000002">
    <property type="protein sequence ID" value="RCJ42797.1"/>
    <property type="molecule type" value="Genomic_DNA"/>
</dbReference>
<reference evidence="2" key="1">
    <citation type="submission" date="2016-04" db="EMBL/GenBank/DDBJ databases">
        <authorList>
            <person name="Tabuchi Yagui T.R."/>
        </authorList>
    </citation>
    <scope>NUCLEOTIDE SEQUENCE [LARGE SCALE GENOMIC DNA]</scope>
</reference>
<gene>
    <name evidence="1" type="ORF">A6769_36725</name>
</gene>
<dbReference type="Proteomes" id="UP000252085">
    <property type="component" value="Unassembled WGS sequence"/>
</dbReference>
<dbReference type="AlphaFoldDB" id="A0A367S1P7"/>
<evidence type="ECO:0000313" key="2">
    <source>
        <dbReference type="Proteomes" id="UP000252085"/>
    </source>
</evidence>
<organism evidence="1 2">
    <name type="scientific">Nostoc punctiforme NIES-2108</name>
    <dbReference type="NCBI Taxonomy" id="1356359"/>
    <lineage>
        <taxon>Bacteria</taxon>
        <taxon>Bacillati</taxon>
        <taxon>Cyanobacteriota</taxon>
        <taxon>Cyanophyceae</taxon>
        <taxon>Nostocales</taxon>
        <taxon>Nostocaceae</taxon>
        <taxon>Nostoc</taxon>
    </lineage>
</organism>
<protein>
    <submittedName>
        <fullName evidence="1">Uncharacterized protein</fullName>
    </submittedName>
</protein>
<accession>A0A367S1P7</accession>
<comment type="caution">
    <text evidence="1">The sequence shown here is derived from an EMBL/GenBank/DDBJ whole genome shotgun (WGS) entry which is preliminary data.</text>
</comment>
<evidence type="ECO:0000313" key="1">
    <source>
        <dbReference type="EMBL" id="RCJ42797.1"/>
    </source>
</evidence>
<proteinExistence type="predicted"/>
<name>A0A367S1P7_NOSPU</name>